<sequence length="68" mass="7787">MRQAPSKVYLAHKKCVTQPTKFDATSNGKEFFLLQSDILKTKLTALSFIPEMHCGRGKKYCIQHNNPF</sequence>
<accession>A0ABV7FG81</accession>
<dbReference type="RefSeq" id="WP_378120141.1">
    <property type="nucleotide sequence ID" value="NZ_JBHRTF010000006.1"/>
</dbReference>
<name>A0ABV7FG81_9GAMM</name>
<gene>
    <name evidence="1" type="ORF">ACFODX_13790</name>
</gene>
<organism evidence="1 2">
    <name type="scientific">Cellvibrio fontiphilus</name>
    <dbReference type="NCBI Taxonomy" id="1815559"/>
    <lineage>
        <taxon>Bacteria</taxon>
        <taxon>Pseudomonadati</taxon>
        <taxon>Pseudomonadota</taxon>
        <taxon>Gammaproteobacteria</taxon>
        <taxon>Cellvibrionales</taxon>
        <taxon>Cellvibrionaceae</taxon>
        <taxon>Cellvibrio</taxon>
    </lineage>
</organism>
<proteinExistence type="predicted"/>
<comment type="caution">
    <text evidence="1">The sequence shown here is derived from an EMBL/GenBank/DDBJ whole genome shotgun (WGS) entry which is preliminary data.</text>
</comment>
<protein>
    <submittedName>
        <fullName evidence="1">Uncharacterized protein</fullName>
    </submittedName>
</protein>
<evidence type="ECO:0000313" key="2">
    <source>
        <dbReference type="Proteomes" id="UP001595555"/>
    </source>
</evidence>
<reference evidence="2" key="1">
    <citation type="journal article" date="2019" name="Int. J. Syst. Evol. Microbiol.">
        <title>The Global Catalogue of Microorganisms (GCM) 10K type strain sequencing project: providing services to taxonomists for standard genome sequencing and annotation.</title>
        <authorList>
            <consortium name="The Broad Institute Genomics Platform"/>
            <consortium name="The Broad Institute Genome Sequencing Center for Infectious Disease"/>
            <person name="Wu L."/>
            <person name="Ma J."/>
        </authorList>
    </citation>
    <scope>NUCLEOTIDE SEQUENCE [LARGE SCALE GENOMIC DNA]</scope>
    <source>
        <strain evidence="2">KCTC 52237</strain>
    </source>
</reference>
<dbReference type="Proteomes" id="UP001595555">
    <property type="component" value="Unassembled WGS sequence"/>
</dbReference>
<keyword evidence="2" id="KW-1185">Reference proteome</keyword>
<evidence type="ECO:0000313" key="1">
    <source>
        <dbReference type="EMBL" id="MFC3116639.1"/>
    </source>
</evidence>
<dbReference type="EMBL" id="JBHRTF010000006">
    <property type="protein sequence ID" value="MFC3116639.1"/>
    <property type="molecule type" value="Genomic_DNA"/>
</dbReference>